<evidence type="ECO:0000313" key="2">
    <source>
        <dbReference type="EMBL" id="GAA3551634.1"/>
    </source>
</evidence>
<protein>
    <recommendedName>
        <fullName evidence="4">HNH endonuclease</fullName>
    </recommendedName>
</protein>
<dbReference type="Proteomes" id="UP001500301">
    <property type="component" value="Unassembled WGS sequence"/>
</dbReference>
<gene>
    <name evidence="2" type="ORF">GCM10022263_43090</name>
</gene>
<comment type="caution">
    <text evidence="2">The sequence shown here is derived from an EMBL/GenBank/DDBJ whole genome shotgun (WGS) entry which is preliminary data.</text>
</comment>
<proteinExistence type="predicted"/>
<dbReference type="EMBL" id="BAABBB010000028">
    <property type="protein sequence ID" value="GAA3551634.1"/>
    <property type="molecule type" value="Genomic_DNA"/>
</dbReference>
<organism evidence="2 3">
    <name type="scientific">Nocardioides daeguensis</name>
    <dbReference type="NCBI Taxonomy" id="908359"/>
    <lineage>
        <taxon>Bacteria</taxon>
        <taxon>Bacillati</taxon>
        <taxon>Actinomycetota</taxon>
        <taxon>Actinomycetes</taxon>
        <taxon>Propionibacteriales</taxon>
        <taxon>Nocardioidaceae</taxon>
        <taxon>Nocardioides</taxon>
    </lineage>
</organism>
<evidence type="ECO:0000313" key="3">
    <source>
        <dbReference type="Proteomes" id="UP001500301"/>
    </source>
</evidence>
<dbReference type="RefSeq" id="WP_218235881.1">
    <property type="nucleotide sequence ID" value="NZ_BAABBB010000028.1"/>
</dbReference>
<accession>A0ABP6WL04</accession>
<sequence length="76" mass="8560">MQVFRRTFAGPFTKHGRAPDLDHAVPYDKNGPPGQTGDHNDTPLSRHHRRAKAHLASTVLQLGPDLSVVRARLEWR</sequence>
<name>A0ABP6WL04_9ACTN</name>
<evidence type="ECO:0000256" key="1">
    <source>
        <dbReference type="SAM" id="MobiDB-lite"/>
    </source>
</evidence>
<feature type="compositionally biased region" description="Basic and acidic residues" evidence="1">
    <location>
        <begin position="17"/>
        <end position="26"/>
    </location>
</feature>
<keyword evidence="3" id="KW-1185">Reference proteome</keyword>
<reference evidence="3" key="1">
    <citation type="journal article" date="2019" name="Int. J. Syst. Evol. Microbiol.">
        <title>The Global Catalogue of Microorganisms (GCM) 10K type strain sequencing project: providing services to taxonomists for standard genome sequencing and annotation.</title>
        <authorList>
            <consortium name="The Broad Institute Genomics Platform"/>
            <consortium name="The Broad Institute Genome Sequencing Center for Infectious Disease"/>
            <person name="Wu L."/>
            <person name="Ma J."/>
        </authorList>
    </citation>
    <scope>NUCLEOTIDE SEQUENCE [LARGE SCALE GENOMIC DNA]</scope>
    <source>
        <strain evidence="3">JCM 17460</strain>
    </source>
</reference>
<feature type="region of interest" description="Disordered" evidence="1">
    <location>
        <begin position="1"/>
        <end position="51"/>
    </location>
</feature>
<evidence type="ECO:0008006" key="4">
    <source>
        <dbReference type="Google" id="ProtNLM"/>
    </source>
</evidence>